<gene>
    <name evidence="2" type="primary">ORF57335</name>
</gene>
<proteinExistence type="predicted"/>
<feature type="compositionally biased region" description="Polar residues" evidence="1">
    <location>
        <begin position="51"/>
        <end position="67"/>
    </location>
</feature>
<dbReference type="EMBL" id="HACG01019244">
    <property type="protein sequence ID" value="CEK66109.1"/>
    <property type="molecule type" value="Transcribed_RNA"/>
</dbReference>
<feature type="non-terminal residue" evidence="2">
    <location>
        <position position="87"/>
    </location>
</feature>
<evidence type="ECO:0000256" key="1">
    <source>
        <dbReference type="SAM" id="MobiDB-lite"/>
    </source>
</evidence>
<evidence type="ECO:0000313" key="2">
    <source>
        <dbReference type="EMBL" id="CEK66109.1"/>
    </source>
</evidence>
<protein>
    <submittedName>
        <fullName evidence="2">Uncharacterized protein</fullName>
    </submittedName>
</protein>
<feature type="non-terminal residue" evidence="2">
    <location>
        <position position="1"/>
    </location>
</feature>
<sequence>AHPTTSSTTPPPIFTPRSHGLRSSRKRTTDPIPDIQHSPGNPVSPARKRTTNPAETSSTSQGPSSIHTETDPLHTLPPDAHKTHTDN</sequence>
<feature type="region of interest" description="Disordered" evidence="1">
    <location>
        <begin position="1"/>
        <end position="87"/>
    </location>
</feature>
<accession>A0A0B6ZC01</accession>
<name>A0A0B6ZC01_9EUPU</name>
<dbReference type="AlphaFoldDB" id="A0A0B6ZC01"/>
<reference evidence="2" key="1">
    <citation type="submission" date="2014-12" db="EMBL/GenBank/DDBJ databases">
        <title>Insight into the proteome of Arion vulgaris.</title>
        <authorList>
            <person name="Aradska J."/>
            <person name="Bulat T."/>
            <person name="Smidak R."/>
            <person name="Sarate P."/>
            <person name="Gangsoo J."/>
            <person name="Sialana F."/>
            <person name="Bilban M."/>
            <person name="Lubec G."/>
        </authorList>
    </citation>
    <scope>NUCLEOTIDE SEQUENCE</scope>
    <source>
        <tissue evidence="2">Skin</tissue>
    </source>
</reference>
<organism evidence="2">
    <name type="scientific">Arion vulgaris</name>
    <dbReference type="NCBI Taxonomy" id="1028688"/>
    <lineage>
        <taxon>Eukaryota</taxon>
        <taxon>Metazoa</taxon>
        <taxon>Spiralia</taxon>
        <taxon>Lophotrochozoa</taxon>
        <taxon>Mollusca</taxon>
        <taxon>Gastropoda</taxon>
        <taxon>Heterobranchia</taxon>
        <taxon>Euthyneura</taxon>
        <taxon>Panpulmonata</taxon>
        <taxon>Eupulmonata</taxon>
        <taxon>Stylommatophora</taxon>
        <taxon>Helicina</taxon>
        <taxon>Arionoidea</taxon>
        <taxon>Arionidae</taxon>
        <taxon>Arion</taxon>
    </lineage>
</organism>